<comment type="caution">
    <text evidence="2">The sequence shown here is derived from an EMBL/GenBank/DDBJ whole genome shotgun (WGS) entry which is preliminary data.</text>
</comment>
<gene>
    <name evidence="2" type="ORF">QBC36DRAFT_149186</name>
</gene>
<dbReference type="AlphaFoldDB" id="A0AAN6W560"/>
<accession>A0AAN6W560</accession>
<proteinExistence type="predicted"/>
<feature type="signal peptide" evidence="1">
    <location>
        <begin position="1"/>
        <end position="21"/>
    </location>
</feature>
<dbReference type="InterPro" id="IPR012337">
    <property type="entry name" value="RNaseH-like_sf"/>
</dbReference>
<protein>
    <recommendedName>
        <fullName evidence="4">RNase H type-1 domain-containing protein</fullName>
    </recommendedName>
</protein>
<reference evidence="2" key="1">
    <citation type="journal article" date="2023" name="Mol. Phylogenet. Evol.">
        <title>Genome-scale phylogeny and comparative genomics of the fungal order Sordariales.</title>
        <authorList>
            <person name="Hensen N."/>
            <person name="Bonometti L."/>
            <person name="Westerberg I."/>
            <person name="Brannstrom I.O."/>
            <person name="Guillou S."/>
            <person name="Cros-Aarteil S."/>
            <person name="Calhoun S."/>
            <person name="Haridas S."/>
            <person name="Kuo A."/>
            <person name="Mondo S."/>
            <person name="Pangilinan J."/>
            <person name="Riley R."/>
            <person name="LaButti K."/>
            <person name="Andreopoulos B."/>
            <person name="Lipzen A."/>
            <person name="Chen C."/>
            <person name="Yan M."/>
            <person name="Daum C."/>
            <person name="Ng V."/>
            <person name="Clum A."/>
            <person name="Steindorff A."/>
            <person name="Ohm R.A."/>
            <person name="Martin F."/>
            <person name="Silar P."/>
            <person name="Natvig D.O."/>
            <person name="Lalanne C."/>
            <person name="Gautier V."/>
            <person name="Ament-Velasquez S.L."/>
            <person name="Kruys A."/>
            <person name="Hutchinson M.I."/>
            <person name="Powell A.J."/>
            <person name="Barry K."/>
            <person name="Miller A.N."/>
            <person name="Grigoriev I.V."/>
            <person name="Debuchy R."/>
            <person name="Gladieux P."/>
            <person name="Hiltunen Thoren M."/>
            <person name="Johannesson H."/>
        </authorList>
    </citation>
    <scope>NUCLEOTIDE SEQUENCE</scope>
    <source>
        <strain evidence="2">CBS 892.96</strain>
    </source>
</reference>
<keyword evidence="1" id="KW-0732">Signal</keyword>
<dbReference type="SUPFAM" id="SSF53098">
    <property type="entry name" value="Ribonuclease H-like"/>
    <property type="match status" value="1"/>
</dbReference>
<evidence type="ECO:0000256" key="1">
    <source>
        <dbReference type="SAM" id="SignalP"/>
    </source>
</evidence>
<feature type="non-terminal residue" evidence="2">
    <location>
        <position position="110"/>
    </location>
</feature>
<name>A0AAN6W560_9PEZI</name>
<keyword evidence="3" id="KW-1185">Reference proteome</keyword>
<reference evidence="2" key="2">
    <citation type="submission" date="2023-05" db="EMBL/GenBank/DDBJ databases">
        <authorList>
            <consortium name="Lawrence Berkeley National Laboratory"/>
            <person name="Steindorff A."/>
            <person name="Hensen N."/>
            <person name="Bonometti L."/>
            <person name="Westerberg I."/>
            <person name="Brannstrom I.O."/>
            <person name="Guillou S."/>
            <person name="Cros-Aarteil S."/>
            <person name="Calhoun S."/>
            <person name="Haridas S."/>
            <person name="Kuo A."/>
            <person name="Mondo S."/>
            <person name="Pangilinan J."/>
            <person name="Riley R."/>
            <person name="Labutti K."/>
            <person name="Andreopoulos B."/>
            <person name="Lipzen A."/>
            <person name="Chen C."/>
            <person name="Yanf M."/>
            <person name="Daum C."/>
            <person name="Ng V."/>
            <person name="Clum A."/>
            <person name="Ohm R."/>
            <person name="Martin F."/>
            <person name="Silar P."/>
            <person name="Natvig D."/>
            <person name="Lalanne C."/>
            <person name="Gautier V."/>
            <person name="Ament-Velasquez S.L."/>
            <person name="Kruys A."/>
            <person name="Hutchinson M.I."/>
            <person name="Powell A.J."/>
            <person name="Barry K."/>
            <person name="Miller A.N."/>
            <person name="Grigoriev I.V."/>
            <person name="Debuchy R."/>
            <person name="Gladieux P."/>
            <person name="Thoren M.H."/>
            <person name="Johannesson H."/>
        </authorList>
    </citation>
    <scope>NUCLEOTIDE SEQUENCE</scope>
    <source>
        <strain evidence="2">CBS 892.96</strain>
    </source>
</reference>
<organism evidence="2 3">
    <name type="scientific">Triangularia setosa</name>
    <dbReference type="NCBI Taxonomy" id="2587417"/>
    <lineage>
        <taxon>Eukaryota</taxon>
        <taxon>Fungi</taxon>
        <taxon>Dikarya</taxon>
        <taxon>Ascomycota</taxon>
        <taxon>Pezizomycotina</taxon>
        <taxon>Sordariomycetes</taxon>
        <taxon>Sordariomycetidae</taxon>
        <taxon>Sordariales</taxon>
        <taxon>Podosporaceae</taxon>
        <taxon>Triangularia</taxon>
    </lineage>
</organism>
<dbReference type="EMBL" id="MU866236">
    <property type="protein sequence ID" value="KAK4175410.1"/>
    <property type="molecule type" value="Genomic_DNA"/>
</dbReference>
<dbReference type="Proteomes" id="UP001302321">
    <property type="component" value="Unassembled WGS sequence"/>
</dbReference>
<evidence type="ECO:0000313" key="3">
    <source>
        <dbReference type="Proteomes" id="UP001302321"/>
    </source>
</evidence>
<feature type="chain" id="PRO_5042885230" description="RNase H type-1 domain-containing protein" evidence="1">
    <location>
        <begin position="22"/>
        <end position="110"/>
    </location>
</feature>
<evidence type="ECO:0000313" key="2">
    <source>
        <dbReference type="EMBL" id="KAK4175410.1"/>
    </source>
</evidence>
<evidence type="ECO:0008006" key="4">
    <source>
        <dbReference type="Google" id="ProtNLM"/>
    </source>
</evidence>
<sequence>WAKLMALTEALNLSILRLCLATGHDGVEVNAFTNSYTTLEYLHTEPFASPGFKPTMHPMYAYLCKLSKGLKEMGAALTLSWIPGHKHGVLRHKLADTTSRATLSKKLKEL</sequence>
<feature type="non-terminal residue" evidence="2">
    <location>
        <position position="1"/>
    </location>
</feature>